<name>A0A3A9YZP3_9ACTN</name>
<dbReference type="Proteomes" id="UP000281726">
    <property type="component" value="Unassembled WGS sequence"/>
</dbReference>
<keyword evidence="3" id="KW-1185">Reference proteome</keyword>
<dbReference type="InterPro" id="IPR018656">
    <property type="entry name" value="DUF2087"/>
</dbReference>
<evidence type="ECO:0000259" key="1">
    <source>
        <dbReference type="Pfam" id="PF09860"/>
    </source>
</evidence>
<proteinExistence type="predicted"/>
<evidence type="ECO:0000313" key="2">
    <source>
        <dbReference type="EMBL" id="RKN41551.1"/>
    </source>
</evidence>
<organism evidence="2 3">
    <name type="scientific">Micromonospora endolithica</name>
    <dbReference type="NCBI Taxonomy" id="230091"/>
    <lineage>
        <taxon>Bacteria</taxon>
        <taxon>Bacillati</taxon>
        <taxon>Actinomycetota</taxon>
        <taxon>Actinomycetes</taxon>
        <taxon>Micromonosporales</taxon>
        <taxon>Micromonosporaceae</taxon>
        <taxon>Micromonospora</taxon>
    </lineage>
</organism>
<reference evidence="2 3" key="1">
    <citation type="journal article" date="2004" name="Syst. Appl. Microbiol.">
        <title>Cryptoendolithic actinomycetes from antarctic sandstone rock samples: Micromonospora endolithica sp. nov. and two isolates related to Micromonospora coerulea Jensen 1932.</title>
        <authorList>
            <person name="Hirsch P."/>
            <person name="Mevs U."/>
            <person name="Kroppenstedt R.M."/>
            <person name="Schumann P."/>
            <person name="Stackebrandt E."/>
        </authorList>
    </citation>
    <scope>NUCLEOTIDE SEQUENCE [LARGE SCALE GENOMIC DNA]</scope>
    <source>
        <strain evidence="2 3">JCM 12677</strain>
    </source>
</reference>
<comment type="caution">
    <text evidence="2">The sequence shown here is derived from an EMBL/GenBank/DDBJ whole genome shotgun (WGS) entry which is preliminary data.</text>
</comment>
<dbReference type="RefSeq" id="WP_120730841.1">
    <property type="nucleotide sequence ID" value="NZ_RBAK01000011.1"/>
</dbReference>
<feature type="domain" description="DUF2087" evidence="1">
    <location>
        <begin position="101"/>
        <end position="170"/>
    </location>
</feature>
<dbReference type="InterPro" id="IPR036390">
    <property type="entry name" value="WH_DNA-bd_sf"/>
</dbReference>
<gene>
    <name evidence="2" type="ORF">D7223_24185</name>
</gene>
<sequence>MTAQVLAGALADDGRRRVFGAVVLGAADRAAVAARTGLTAREVVTALRRLADAGVVTGVDGDLRVDGDWLREAAAGPPAPDAGPVDAGERVLRTFLRDGVLVGLPAQRGRRRVLLAHIATSFEPGVRYPERAVDDTLRGWCAGGASDHVTLRRYLIDEALLSREQGVYWRTG</sequence>
<dbReference type="EMBL" id="RBAK01000011">
    <property type="protein sequence ID" value="RKN41551.1"/>
    <property type="molecule type" value="Genomic_DNA"/>
</dbReference>
<accession>A0A3A9YZP3</accession>
<protein>
    <submittedName>
        <fullName evidence="2">DUF2087 domain-containing protein</fullName>
    </submittedName>
</protein>
<dbReference type="SUPFAM" id="SSF46785">
    <property type="entry name" value="Winged helix' DNA-binding domain"/>
    <property type="match status" value="1"/>
</dbReference>
<dbReference type="Pfam" id="PF09860">
    <property type="entry name" value="DUF2087"/>
    <property type="match status" value="1"/>
</dbReference>
<dbReference type="AlphaFoldDB" id="A0A3A9YZP3"/>
<dbReference type="OrthoDB" id="529288at2"/>
<evidence type="ECO:0000313" key="3">
    <source>
        <dbReference type="Proteomes" id="UP000281726"/>
    </source>
</evidence>